<keyword evidence="1" id="KW-0812">Transmembrane</keyword>
<dbReference type="InterPro" id="IPR021339">
    <property type="entry name" value="DUF2956"/>
</dbReference>
<name>A0A972VXJ0_9GAMM</name>
<keyword evidence="1" id="KW-0472">Membrane</keyword>
<protein>
    <submittedName>
        <fullName evidence="2">DUF2956 domain-containing protein</fullName>
    </submittedName>
</protein>
<dbReference type="AlphaFoldDB" id="A0A972VXJ0"/>
<proteinExistence type="predicted"/>
<dbReference type="Proteomes" id="UP000754644">
    <property type="component" value="Unassembled WGS sequence"/>
</dbReference>
<evidence type="ECO:0000313" key="3">
    <source>
        <dbReference type="Proteomes" id="UP000754644"/>
    </source>
</evidence>
<evidence type="ECO:0000256" key="1">
    <source>
        <dbReference type="SAM" id="Phobius"/>
    </source>
</evidence>
<feature type="transmembrane region" description="Helical" evidence="1">
    <location>
        <begin position="83"/>
        <end position="106"/>
    </location>
</feature>
<reference evidence="2" key="1">
    <citation type="submission" date="2020-05" db="EMBL/GenBank/DDBJ databases">
        <title>Sulfur intermediates as new biogeochemical hubs in an aquatic model microbial ecosystem.</title>
        <authorList>
            <person name="Vigneron A."/>
        </authorList>
    </citation>
    <scope>NUCLEOTIDE SEQUENCE</scope>
    <source>
        <strain evidence="2">Bin.250</strain>
    </source>
</reference>
<accession>A0A972VXJ0</accession>
<sequence length="109" mass="12217">MVADDKISKESQIEALKIARSIQRPEQTKAQTRLVAQGIEKGISEYKKQQKALARERDKARKKTAKAQAPEVDIKQTPTTATWLIGLPWVLLVISCAYIVVALKLFRAT</sequence>
<comment type="caution">
    <text evidence="2">The sequence shown here is derived from an EMBL/GenBank/DDBJ whole genome shotgun (WGS) entry which is preliminary data.</text>
</comment>
<evidence type="ECO:0000313" key="2">
    <source>
        <dbReference type="EMBL" id="NQV65331.1"/>
    </source>
</evidence>
<gene>
    <name evidence="2" type="ORF">HQ497_08190</name>
</gene>
<keyword evidence="1" id="KW-1133">Transmembrane helix</keyword>
<dbReference type="EMBL" id="JABMOJ010000304">
    <property type="protein sequence ID" value="NQV65331.1"/>
    <property type="molecule type" value="Genomic_DNA"/>
</dbReference>
<dbReference type="Pfam" id="PF11169">
    <property type="entry name" value="DUF2956"/>
    <property type="match status" value="1"/>
</dbReference>
<organism evidence="2 3">
    <name type="scientific">SAR86 cluster bacterium</name>
    <dbReference type="NCBI Taxonomy" id="2030880"/>
    <lineage>
        <taxon>Bacteria</taxon>
        <taxon>Pseudomonadati</taxon>
        <taxon>Pseudomonadota</taxon>
        <taxon>Gammaproteobacteria</taxon>
        <taxon>SAR86 cluster</taxon>
    </lineage>
</organism>